<keyword evidence="2" id="KW-0479">Metal-binding</keyword>
<dbReference type="Pfam" id="PF03367">
    <property type="entry name" value="Zn_ribbon_ZPR1"/>
    <property type="match status" value="2"/>
</dbReference>
<dbReference type="FunFam" id="2.60.120.1040:FF:000003">
    <property type="entry name" value="Zinc finger protein zpr1"/>
    <property type="match status" value="1"/>
</dbReference>
<dbReference type="PANTHER" id="PTHR10876">
    <property type="entry name" value="ZINC FINGER PROTEIN ZPR1"/>
    <property type="match status" value="1"/>
</dbReference>
<evidence type="ECO:0000256" key="4">
    <source>
        <dbReference type="ARBA" id="ARBA00022833"/>
    </source>
</evidence>
<dbReference type="InterPro" id="IPR040141">
    <property type="entry name" value="ZPR1"/>
</dbReference>
<dbReference type="Gene3D" id="2.60.120.1040">
    <property type="entry name" value="ZPR1, A/B domain"/>
    <property type="match status" value="2"/>
</dbReference>
<evidence type="ECO:0000256" key="3">
    <source>
        <dbReference type="ARBA" id="ARBA00022771"/>
    </source>
</evidence>
<organism evidence="7 8">
    <name type="scientific">Desmophyllum pertusum</name>
    <dbReference type="NCBI Taxonomy" id="174260"/>
    <lineage>
        <taxon>Eukaryota</taxon>
        <taxon>Metazoa</taxon>
        <taxon>Cnidaria</taxon>
        <taxon>Anthozoa</taxon>
        <taxon>Hexacorallia</taxon>
        <taxon>Scleractinia</taxon>
        <taxon>Caryophylliina</taxon>
        <taxon>Caryophylliidae</taxon>
        <taxon>Desmophyllum</taxon>
    </lineage>
</organism>
<gene>
    <name evidence="7" type="primary">ZPR1</name>
    <name evidence="7" type="ORF">OS493_031444</name>
</gene>
<dbReference type="Proteomes" id="UP001163046">
    <property type="component" value="Unassembled WGS sequence"/>
</dbReference>
<dbReference type="AlphaFoldDB" id="A0A9X0D947"/>
<dbReference type="GO" id="GO:0005634">
    <property type="term" value="C:nucleus"/>
    <property type="evidence" value="ECO:0007669"/>
    <property type="project" value="TreeGrafter"/>
</dbReference>
<dbReference type="InterPro" id="IPR056180">
    <property type="entry name" value="ZPR1_jr_dom"/>
</dbReference>
<dbReference type="GO" id="GO:0008270">
    <property type="term" value="F:zinc ion binding"/>
    <property type="evidence" value="ECO:0007669"/>
    <property type="project" value="UniProtKB-KW"/>
</dbReference>
<evidence type="ECO:0000313" key="8">
    <source>
        <dbReference type="Proteomes" id="UP001163046"/>
    </source>
</evidence>
<keyword evidence="3 7" id="KW-0863">Zinc-finger</keyword>
<feature type="compositionally biased region" description="Acidic residues" evidence="5">
    <location>
        <begin position="177"/>
        <end position="191"/>
    </location>
</feature>
<accession>A0A9X0D947</accession>
<dbReference type="InterPro" id="IPR004457">
    <property type="entry name" value="Znf_ZPR1"/>
</dbReference>
<sequence>MLLTRIPFFKEVIIMSFACPHCGYANNEIQSAGRIQDKGCTIKLAVSSLKDLNRQVVKSDVASFTIPELEFESPPFSHKGELNTIEGLLERAITGLGQEQPVRKIIDPENAAKIDNIVSQLTKCRNGEMKFTLILDDSSGNSFIENPLAPEEDPMMTVVHYTRKPEQDAKLGIAPAVEEEEKEEKEEEEENKETNVKDEVLSFPTNCSSCNAPAETRMKLVAGMEAKGTRITLRITDPLDLNRDVLKSETCEINIPSLDSSPLLVHWAGRFTTLEGLLSNVRDQLQSVNPFGLGDSPAMFNEHMKPFLSGLDKIIKGEDMGVVIILDDPAGKQLHSEIYTRPTQTLNWKSFITREQRTRRRARNFRHEDRRI</sequence>
<protein>
    <submittedName>
        <fullName evidence="7">Nucleolar zinc-finger protein</fullName>
    </submittedName>
</protein>
<comment type="caution">
    <text evidence="7">The sequence shown here is derived from an EMBL/GenBank/DDBJ whole genome shotgun (WGS) entry which is preliminary data.</text>
</comment>
<evidence type="ECO:0000313" key="7">
    <source>
        <dbReference type="EMBL" id="KAJ7389474.1"/>
    </source>
</evidence>
<dbReference type="OrthoDB" id="308464at2759"/>
<proteinExistence type="inferred from homology"/>
<evidence type="ECO:0000256" key="5">
    <source>
        <dbReference type="SAM" id="MobiDB-lite"/>
    </source>
</evidence>
<evidence type="ECO:0000256" key="2">
    <source>
        <dbReference type="ARBA" id="ARBA00022723"/>
    </source>
</evidence>
<keyword evidence="8" id="KW-1185">Reference proteome</keyword>
<dbReference type="SMART" id="SM00709">
    <property type="entry name" value="Zpr1"/>
    <property type="match status" value="2"/>
</dbReference>
<evidence type="ECO:0000256" key="1">
    <source>
        <dbReference type="ARBA" id="ARBA00008354"/>
    </source>
</evidence>
<dbReference type="Pfam" id="PF22794">
    <property type="entry name" value="jr-ZPR1"/>
    <property type="match status" value="2"/>
</dbReference>
<dbReference type="InterPro" id="IPR042452">
    <property type="entry name" value="ZPR1_Znf1/2"/>
</dbReference>
<dbReference type="PANTHER" id="PTHR10876:SF0">
    <property type="entry name" value="ZINC FINGER PROTEIN ZPR1"/>
    <property type="match status" value="1"/>
</dbReference>
<dbReference type="Gene3D" id="2.20.25.420">
    <property type="entry name" value="ZPR1, zinc finger domain"/>
    <property type="match status" value="1"/>
</dbReference>
<evidence type="ECO:0000259" key="6">
    <source>
        <dbReference type="SMART" id="SM00709"/>
    </source>
</evidence>
<dbReference type="InterPro" id="IPR042451">
    <property type="entry name" value="ZPR1_A/B_dom"/>
</dbReference>
<comment type="similarity">
    <text evidence="1">Belongs to the ZPR1 family.</text>
</comment>
<reference evidence="7" key="1">
    <citation type="submission" date="2023-01" db="EMBL/GenBank/DDBJ databases">
        <title>Genome assembly of the deep-sea coral Lophelia pertusa.</title>
        <authorList>
            <person name="Herrera S."/>
            <person name="Cordes E."/>
        </authorList>
    </citation>
    <scope>NUCLEOTIDE SEQUENCE</scope>
    <source>
        <strain evidence="7">USNM1676648</strain>
        <tissue evidence="7">Polyp</tissue>
    </source>
</reference>
<name>A0A9X0D947_9CNID</name>
<keyword evidence="4" id="KW-0862">Zinc</keyword>
<dbReference type="NCBIfam" id="TIGR00310">
    <property type="entry name" value="ZPR1_znf"/>
    <property type="match status" value="1"/>
</dbReference>
<feature type="domain" description="Zinc finger ZPR1-type" evidence="6">
    <location>
        <begin position="205"/>
        <end position="336"/>
    </location>
</feature>
<feature type="domain" description="Zinc finger ZPR1-type" evidence="6">
    <location>
        <begin position="1"/>
        <end position="146"/>
    </location>
</feature>
<feature type="region of interest" description="Disordered" evidence="5">
    <location>
        <begin position="171"/>
        <end position="196"/>
    </location>
</feature>
<dbReference type="EMBL" id="MU825432">
    <property type="protein sequence ID" value="KAJ7389474.1"/>
    <property type="molecule type" value="Genomic_DNA"/>
</dbReference>